<accession>A2BUZ3</accession>
<sequence>MVIMLTTKITYALADWIREWRKFRKENPSLDDCIKFAEWKIKNYKLTDSDLIIIESILLYETEES</sequence>
<gene>
    <name evidence="1" type="ordered locus">P9515_03951</name>
</gene>
<dbReference type="KEGG" id="pmc:P9515_03951"/>
<dbReference type="AlphaFoldDB" id="A2BUZ3"/>
<evidence type="ECO:0000313" key="2">
    <source>
        <dbReference type="Proteomes" id="UP000001589"/>
    </source>
</evidence>
<reference evidence="1 2" key="1">
    <citation type="journal article" date="2007" name="PLoS Genet.">
        <title>Patterns and implications of gene gain and loss in the evolution of Prochlorococcus.</title>
        <authorList>
            <person name="Kettler G.C."/>
            <person name="Martiny A.C."/>
            <person name="Huang K."/>
            <person name="Zucker J."/>
            <person name="Coleman M.L."/>
            <person name="Rodrigue S."/>
            <person name="Chen F."/>
            <person name="Lapidus A."/>
            <person name="Ferriera S."/>
            <person name="Johnson J."/>
            <person name="Steglich C."/>
            <person name="Church G.M."/>
            <person name="Richardson P."/>
            <person name="Chisholm S.W."/>
        </authorList>
    </citation>
    <scope>NUCLEOTIDE SEQUENCE [LARGE SCALE GENOMIC DNA]</scope>
    <source>
        <strain evidence="1 2">MIT 9515</strain>
    </source>
</reference>
<proteinExistence type="predicted"/>
<dbReference type="EMBL" id="CP000552">
    <property type="protein sequence ID" value="ABM71604.1"/>
    <property type="molecule type" value="Genomic_DNA"/>
</dbReference>
<dbReference type="STRING" id="167542.P9515_03951"/>
<evidence type="ECO:0000313" key="1">
    <source>
        <dbReference type="EMBL" id="ABM71604.1"/>
    </source>
</evidence>
<dbReference type="HOGENOM" id="CLU_209181_0_0_3"/>
<name>A2BUZ3_PROM5</name>
<dbReference type="Proteomes" id="UP000001589">
    <property type="component" value="Chromosome"/>
</dbReference>
<protein>
    <submittedName>
        <fullName evidence="1">Uncharacterized protein</fullName>
    </submittedName>
</protein>
<organism evidence="1 2">
    <name type="scientific">Prochlorococcus marinus (strain MIT 9515)</name>
    <dbReference type="NCBI Taxonomy" id="167542"/>
    <lineage>
        <taxon>Bacteria</taxon>
        <taxon>Bacillati</taxon>
        <taxon>Cyanobacteriota</taxon>
        <taxon>Cyanophyceae</taxon>
        <taxon>Synechococcales</taxon>
        <taxon>Prochlorococcaceae</taxon>
        <taxon>Prochlorococcus</taxon>
    </lineage>
</organism>